<feature type="compositionally biased region" description="Low complexity" evidence="1">
    <location>
        <begin position="119"/>
        <end position="128"/>
    </location>
</feature>
<dbReference type="AlphaFoldDB" id="A0A9P5YT47"/>
<sequence length="352" mass="36730">MKRKANGAVSTPSPAPMQVSTPAATNAPTPTATASSPPASAKSPKTRAPPKAKAAPKGRRPSKAIAPTAVAAAAASSSASTSTPEQVQPAASTSTSTGSTKRQREEDSNTLFGDNIGTPNAGPSAASEPSPPKRVKTEWESPPTEEDLRKQERIDSIKSEEDASQYLLEQMTELIKMTEGDAQNSLTAGISDTLDMILKGYGSVPSSSVDGLDGATMGFLRGSGGDGSGLGLKEESPPPAENFDQFFDFSGMLDEEESKAPTPDLVSSSSTNPSPESNHETDASAHHTFAMGSSGSAEARAEEANAAATAEMLRLGSWKDIDGGEASYFQSNEWKWDSPMLTQEQPWAIYNS</sequence>
<dbReference type="Proteomes" id="UP000807469">
    <property type="component" value="Unassembled WGS sequence"/>
</dbReference>
<evidence type="ECO:0000256" key="1">
    <source>
        <dbReference type="SAM" id="MobiDB-lite"/>
    </source>
</evidence>
<feature type="compositionally biased region" description="Basic residues" evidence="1">
    <location>
        <begin position="44"/>
        <end position="62"/>
    </location>
</feature>
<dbReference type="EMBL" id="MU155367">
    <property type="protein sequence ID" value="KAF9474671.1"/>
    <property type="molecule type" value="Genomic_DNA"/>
</dbReference>
<comment type="caution">
    <text evidence="2">The sequence shown here is derived from an EMBL/GenBank/DDBJ whole genome shotgun (WGS) entry which is preliminary data.</text>
</comment>
<feature type="compositionally biased region" description="Low complexity" evidence="1">
    <location>
        <begin position="63"/>
        <end position="84"/>
    </location>
</feature>
<organism evidence="2 3">
    <name type="scientific">Pholiota conissans</name>
    <dbReference type="NCBI Taxonomy" id="109636"/>
    <lineage>
        <taxon>Eukaryota</taxon>
        <taxon>Fungi</taxon>
        <taxon>Dikarya</taxon>
        <taxon>Basidiomycota</taxon>
        <taxon>Agaricomycotina</taxon>
        <taxon>Agaricomycetes</taxon>
        <taxon>Agaricomycetidae</taxon>
        <taxon>Agaricales</taxon>
        <taxon>Agaricineae</taxon>
        <taxon>Strophariaceae</taxon>
        <taxon>Pholiota</taxon>
    </lineage>
</organism>
<protein>
    <submittedName>
        <fullName evidence="2">Uncharacterized protein</fullName>
    </submittedName>
</protein>
<reference evidence="2" key="1">
    <citation type="submission" date="2020-11" db="EMBL/GenBank/DDBJ databases">
        <authorList>
            <consortium name="DOE Joint Genome Institute"/>
            <person name="Ahrendt S."/>
            <person name="Riley R."/>
            <person name="Andreopoulos W."/>
            <person name="Labutti K."/>
            <person name="Pangilinan J."/>
            <person name="Ruiz-Duenas F.J."/>
            <person name="Barrasa J.M."/>
            <person name="Sanchez-Garcia M."/>
            <person name="Camarero S."/>
            <person name="Miyauchi S."/>
            <person name="Serrano A."/>
            <person name="Linde D."/>
            <person name="Babiker R."/>
            <person name="Drula E."/>
            <person name="Ayuso-Fernandez I."/>
            <person name="Pacheco R."/>
            <person name="Padilla G."/>
            <person name="Ferreira P."/>
            <person name="Barriuso J."/>
            <person name="Kellner H."/>
            <person name="Castanera R."/>
            <person name="Alfaro M."/>
            <person name="Ramirez L."/>
            <person name="Pisabarro A.G."/>
            <person name="Kuo A."/>
            <person name="Tritt A."/>
            <person name="Lipzen A."/>
            <person name="He G."/>
            <person name="Yan M."/>
            <person name="Ng V."/>
            <person name="Cullen D."/>
            <person name="Martin F."/>
            <person name="Rosso M.-N."/>
            <person name="Henrissat B."/>
            <person name="Hibbett D."/>
            <person name="Martinez A.T."/>
            <person name="Grigoriev I.V."/>
        </authorList>
    </citation>
    <scope>NUCLEOTIDE SEQUENCE</scope>
    <source>
        <strain evidence="2">CIRM-BRFM 674</strain>
    </source>
</reference>
<accession>A0A9P5YT47</accession>
<gene>
    <name evidence="2" type="ORF">BDN70DRAFT_298907</name>
</gene>
<feature type="compositionally biased region" description="Low complexity" evidence="1">
    <location>
        <begin position="20"/>
        <end position="43"/>
    </location>
</feature>
<keyword evidence="3" id="KW-1185">Reference proteome</keyword>
<name>A0A9P5YT47_9AGAR</name>
<dbReference type="OrthoDB" id="1938591at2759"/>
<evidence type="ECO:0000313" key="2">
    <source>
        <dbReference type="EMBL" id="KAF9474671.1"/>
    </source>
</evidence>
<evidence type="ECO:0000313" key="3">
    <source>
        <dbReference type="Proteomes" id="UP000807469"/>
    </source>
</evidence>
<feature type="region of interest" description="Disordered" evidence="1">
    <location>
        <begin position="223"/>
        <end position="307"/>
    </location>
</feature>
<feature type="compositionally biased region" description="Low complexity" evidence="1">
    <location>
        <begin position="267"/>
        <end position="276"/>
    </location>
</feature>
<proteinExistence type="predicted"/>
<feature type="compositionally biased region" description="Basic and acidic residues" evidence="1">
    <location>
        <begin position="146"/>
        <end position="161"/>
    </location>
</feature>
<feature type="region of interest" description="Disordered" evidence="1">
    <location>
        <begin position="1"/>
        <end position="161"/>
    </location>
</feature>